<evidence type="ECO:0000313" key="3">
    <source>
        <dbReference type="Proteomes" id="UP000029108"/>
    </source>
</evidence>
<dbReference type="GO" id="GO:0005975">
    <property type="term" value="P:carbohydrate metabolic process"/>
    <property type="evidence" value="ECO:0007669"/>
    <property type="project" value="UniProtKB-ARBA"/>
</dbReference>
<dbReference type="PANTHER" id="PTHR37842:SF2">
    <property type="entry name" value="GYLCOSYL HYDROLASE 115 C-TERMINAL DOMAIN-CONTAINING PROTEIN"/>
    <property type="match status" value="1"/>
</dbReference>
<organism evidence="2 3">
    <name type="scientific">Bifidobacterium biavatii DSM 23969</name>
    <dbReference type="NCBI Taxonomy" id="1437608"/>
    <lineage>
        <taxon>Bacteria</taxon>
        <taxon>Bacillati</taxon>
        <taxon>Actinomycetota</taxon>
        <taxon>Actinomycetes</taxon>
        <taxon>Bifidobacteriales</taxon>
        <taxon>Bifidobacteriaceae</taxon>
        <taxon>Bifidobacterium</taxon>
    </lineage>
</organism>
<dbReference type="AlphaFoldDB" id="A0A086ZWP1"/>
<dbReference type="Pfam" id="PF15979">
    <property type="entry name" value="Glyco_hydro_115"/>
    <property type="match status" value="1"/>
</dbReference>
<proteinExistence type="predicted"/>
<gene>
    <name evidence="2" type="ORF">BBIA_1980</name>
</gene>
<dbReference type="OrthoDB" id="8727830at2"/>
<reference evidence="2 3" key="1">
    <citation type="submission" date="2014-03" db="EMBL/GenBank/DDBJ databases">
        <title>Genomics of Bifidobacteria.</title>
        <authorList>
            <person name="Ventura M."/>
            <person name="Milani C."/>
            <person name="Lugli G.A."/>
        </authorList>
    </citation>
    <scope>NUCLEOTIDE SEQUENCE [LARGE SCALE GENOMIC DNA]</scope>
    <source>
        <strain evidence="2 3">DSM 23969</strain>
    </source>
</reference>
<dbReference type="PANTHER" id="PTHR37842">
    <property type="match status" value="1"/>
</dbReference>
<sequence>MLLDVLTPIDVDGRSEAVRQAAADLRRDLGVVCGRGDAASDAAAAPGADVTARIELTDDPSLGEGMYRVVADHGVLRVIAGSDFGFIYGLYHISRELLGVPDLWFWMDWTPAVAGRKPGPVAVPDGYAFASQPFAVADRGWFVNDEVLLMGWQLDNDPDQPWEMVFEALLRCGGTMVIPGTGNNSAHHAQAAARRGLRIAQHHAEPLGARLFSSAYPDLNPSWDEHKDLFIGLWKESLEAHRGQHVIWNVGFRGQGDSAFWDSDPTYDTDEKRGALMSEIIRIQRRMVLDADPQARTCVYLYGETLELYRKGVLDLPDDVIKIWSDNGYGRMVTRRQCNHNPRIDAMPNPADRGAQGIYYHASFYDLQAANHITTLPVRPEHIAHELGEVLARGGDAFWIINSSNVKPHAYYLSLIAQLWRDGLAGLDGAARPAASIAQAPSTTTLSSSASASSGEAEPSLASVGALLAGSSVDDAAATFVQSATRTFATEYYGEHDAAAVADAYAGYFDAAVAYGERWDERAGEQYFNHCPRMLVTQFMRDRNASCDDMRWAAGDVPLVEQIAVVDRIAARGAAQYAALDDRDTAAATVMSPRARRLFDDSIALHARVYRHCCEATHLTCRALWEGFAEDWQHAFFHAGLARREFRRAREAMLAREHGVWHGYYANECLTDIAQSVWVLSGLMAYLRTMGDGPHFFQWQRDFIYSREEQKIKTLLNLENHLTDDEMFDAMLVKWEDAD</sequence>
<dbReference type="InterPro" id="IPR031924">
    <property type="entry name" value="GH115"/>
</dbReference>
<dbReference type="InterPro" id="IPR042301">
    <property type="entry name" value="GH115_sf"/>
</dbReference>
<dbReference type="eggNOG" id="COG2730">
    <property type="taxonomic scope" value="Bacteria"/>
</dbReference>
<dbReference type="EMBL" id="JGYN01000011">
    <property type="protein sequence ID" value="KFI50941.1"/>
    <property type="molecule type" value="Genomic_DNA"/>
</dbReference>
<keyword evidence="1" id="KW-0378">Hydrolase</keyword>
<protein>
    <submittedName>
        <fullName evidence="2">Uncharacterized protein</fullName>
    </submittedName>
</protein>
<dbReference type="RefSeq" id="WP_051923805.1">
    <property type="nucleotide sequence ID" value="NZ_JDUU01000011.1"/>
</dbReference>
<accession>A0A086ZWP1</accession>
<evidence type="ECO:0000313" key="2">
    <source>
        <dbReference type="EMBL" id="KFI50941.1"/>
    </source>
</evidence>
<keyword evidence="3" id="KW-1185">Reference proteome</keyword>
<dbReference type="Gene3D" id="3.30.379.10">
    <property type="entry name" value="Chitobiase/beta-hexosaminidase domain 2-like"/>
    <property type="match status" value="1"/>
</dbReference>
<evidence type="ECO:0000256" key="1">
    <source>
        <dbReference type="ARBA" id="ARBA00022801"/>
    </source>
</evidence>
<dbReference type="InterPro" id="IPR029018">
    <property type="entry name" value="Hex-like_dom2"/>
</dbReference>
<dbReference type="STRING" id="1437608.GCA_000771645_00348"/>
<name>A0A086ZWP1_9BIFI</name>
<dbReference type="Gene3D" id="3.20.20.520">
    <property type="entry name" value="Glycosyl hydrolase family 115"/>
    <property type="match status" value="1"/>
</dbReference>
<dbReference type="GO" id="GO:0016787">
    <property type="term" value="F:hydrolase activity"/>
    <property type="evidence" value="ECO:0007669"/>
    <property type="project" value="UniProtKB-KW"/>
</dbReference>
<dbReference type="Proteomes" id="UP000029108">
    <property type="component" value="Unassembled WGS sequence"/>
</dbReference>
<comment type="caution">
    <text evidence="2">The sequence shown here is derived from an EMBL/GenBank/DDBJ whole genome shotgun (WGS) entry which is preliminary data.</text>
</comment>